<dbReference type="PROSITE" id="PS00571">
    <property type="entry name" value="AMIDASES"/>
    <property type="match status" value="1"/>
</dbReference>
<dbReference type="PANTHER" id="PTHR11895">
    <property type="entry name" value="TRANSAMIDASE"/>
    <property type="match status" value="1"/>
</dbReference>
<feature type="active site" description="Charge relay system" evidence="7">
    <location>
        <position position="79"/>
    </location>
</feature>
<dbReference type="SUPFAM" id="SSF75304">
    <property type="entry name" value="Amidase signature (AS) enzymes"/>
    <property type="match status" value="1"/>
</dbReference>
<evidence type="ECO:0000313" key="9">
    <source>
        <dbReference type="EMBL" id="PIR26198.1"/>
    </source>
</evidence>
<evidence type="ECO:0000256" key="1">
    <source>
        <dbReference type="ARBA" id="ARBA00008069"/>
    </source>
</evidence>
<dbReference type="Gene3D" id="3.90.1300.10">
    <property type="entry name" value="Amidase signature (AS) domain"/>
    <property type="match status" value="1"/>
</dbReference>
<accession>A0A2H0PW20</accession>
<dbReference type="InterPro" id="IPR004412">
    <property type="entry name" value="GatA"/>
</dbReference>
<proteinExistence type="inferred from homology"/>
<keyword evidence="3 7" id="KW-0547">Nucleotide-binding</keyword>
<dbReference type="Pfam" id="PF01425">
    <property type="entry name" value="Amidase"/>
    <property type="match status" value="1"/>
</dbReference>
<evidence type="ECO:0000313" key="10">
    <source>
        <dbReference type="Proteomes" id="UP000236846"/>
    </source>
</evidence>
<dbReference type="GO" id="GO:0005524">
    <property type="term" value="F:ATP binding"/>
    <property type="evidence" value="ECO:0007669"/>
    <property type="project" value="UniProtKB-KW"/>
</dbReference>
<keyword evidence="2 7" id="KW-0436">Ligase</keyword>
<evidence type="ECO:0000256" key="5">
    <source>
        <dbReference type="ARBA" id="ARBA00022917"/>
    </source>
</evidence>
<comment type="function">
    <text evidence="7">Allows the formation of correctly charged Gln-tRNA(Gln) through the transamidation of misacylated Glu-tRNA(Gln) in organisms which lack glutaminyl-tRNA synthetase. The reaction takes place in the presence of glutamine and ATP through an activated gamma-phospho-Glu-tRNA(Gln).</text>
</comment>
<evidence type="ECO:0000256" key="3">
    <source>
        <dbReference type="ARBA" id="ARBA00022741"/>
    </source>
</evidence>
<evidence type="ECO:0000256" key="6">
    <source>
        <dbReference type="ARBA" id="ARBA00047407"/>
    </source>
</evidence>
<gene>
    <name evidence="7" type="primary">gatA</name>
    <name evidence="9" type="ORF">COV41_01990</name>
</gene>
<reference evidence="9 10" key="1">
    <citation type="submission" date="2017-09" db="EMBL/GenBank/DDBJ databases">
        <title>Depth-based differentiation of microbial function through sediment-hosted aquifers and enrichment of novel symbionts in the deep terrestrial subsurface.</title>
        <authorList>
            <person name="Probst A.J."/>
            <person name="Ladd B."/>
            <person name="Jarett J.K."/>
            <person name="Geller-Mcgrath D.E."/>
            <person name="Sieber C.M."/>
            <person name="Emerson J.B."/>
            <person name="Anantharaman K."/>
            <person name="Thomas B.C."/>
            <person name="Malmstrom R."/>
            <person name="Stieglmeier M."/>
            <person name="Klingl A."/>
            <person name="Woyke T."/>
            <person name="Ryan C.M."/>
            <person name="Banfield J.F."/>
        </authorList>
    </citation>
    <scope>NUCLEOTIDE SEQUENCE [LARGE SCALE GENOMIC DNA]</scope>
    <source>
        <strain evidence="9">CG11_big_fil_rev_8_21_14_0_20_43_10</strain>
    </source>
</reference>
<comment type="catalytic activity">
    <reaction evidence="6 7">
        <text>L-glutamyl-tRNA(Gln) + L-glutamine + ATP + H2O = L-glutaminyl-tRNA(Gln) + L-glutamate + ADP + phosphate + H(+)</text>
        <dbReference type="Rhea" id="RHEA:17521"/>
        <dbReference type="Rhea" id="RHEA-COMP:9681"/>
        <dbReference type="Rhea" id="RHEA-COMP:9684"/>
        <dbReference type="ChEBI" id="CHEBI:15377"/>
        <dbReference type="ChEBI" id="CHEBI:15378"/>
        <dbReference type="ChEBI" id="CHEBI:29985"/>
        <dbReference type="ChEBI" id="CHEBI:30616"/>
        <dbReference type="ChEBI" id="CHEBI:43474"/>
        <dbReference type="ChEBI" id="CHEBI:58359"/>
        <dbReference type="ChEBI" id="CHEBI:78520"/>
        <dbReference type="ChEBI" id="CHEBI:78521"/>
        <dbReference type="ChEBI" id="CHEBI:456216"/>
        <dbReference type="EC" id="6.3.5.7"/>
    </reaction>
</comment>
<dbReference type="AlphaFoldDB" id="A0A2H0PW20"/>
<dbReference type="GO" id="GO:0006412">
    <property type="term" value="P:translation"/>
    <property type="evidence" value="ECO:0007669"/>
    <property type="project" value="UniProtKB-UniRule"/>
</dbReference>
<sequence length="472" mass="51967">MLHMLLDKTIQELHKGLVNKEFSVFDIVKECYDHIEQSQRKLNAFITVVDKDAALKQAMEKDKAISSSSLLYGIPFVLKDTYVSRGIRTTCASRALGDFISPYNATVLQKLLDAGAILIGKMNMDAWGHGATSENTDFGPVRNPWDATRVAGGSSGGCAVAIAARMAVFAIGEDTGGSIRNPAAWCNITGLKVTYGRVSRYGCIAYASSFDTVGPMAKTAEDCAVILGVIAGKDPYDATSSSNDVPDYVNIMQTKKVKNVVIGISKEFYGDGLDSDIRQAIFDAQKVFKDMGVIIKDISMPLFDYGIPVYYLIGPSETSSNLARYDGVRYGNRRDYFTEETTRRIMMGTHALSTGYYDEYYRKAQKARTLFIKEYEKMLSVCDVVLMPVTPTHATKIGEFANDPLKNLLVDVYTVSQNPVGVPSLALPCGFSQSKLPIGMQIVGKMFSEDLLFALGHQYQSRTNWHTQKPSL</sequence>
<dbReference type="EC" id="6.3.5.7" evidence="7"/>
<dbReference type="InterPro" id="IPR020556">
    <property type="entry name" value="Amidase_CS"/>
</dbReference>
<dbReference type="GO" id="GO:0016740">
    <property type="term" value="F:transferase activity"/>
    <property type="evidence" value="ECO:0007669"/>
    <property type="project" value="UniProtKB-KW"/>
</dbReference>
<keyword evidence="9" id="KW-0808">Transferase</keyword>
<name>A0A2H0PW20_9BACT</name>
<evidence type="ECO:0000256" key="2">
    <source>
        <dbReference type="ARBA" id="ARBA00022598"/>
    </source>
</evidence>
<dbReference type="InterPro" id="IPR000120">
    <property type="entry name" value="Amidase"/>
</dbReference>
<organism evidence="9 10">
    <name type="scientific">Candidatus Brennerbacteria bacterium CG11_big_fil_rev_8_21_14_0_20_43_10</name>
    <dbReference type="NCBI Taxonomy" id="1974523"/>
    <lineage>
        <taxon>Bacteria</taxon>
        <taxon>Candidatus Brenneribacteriota</taxon>
    </lineage>
</organism>
<dbReference type="GO" id="GO:0050567">
    <property type="term" value="F:glutaminyl-tRNA synthase (glutamine-hydrolyzing) activity"/>
    <property type="evidence" value="ECO:0007669"/>
    <property type="project" value="UniProtKB-UniRule"/>
</dbReference>
<dbReference type="InterPro" id="IPR036928">
    <property type="entry name" value="AS_sf"/>
</dbReference>
<comment type="similarity">
    <text evidence="1 7">Belongs to the amidase family. GatA subfamily.</text>
</comment>
<protein>
    <recommendedName>
        <fullName evidence="7">Glutamyl-tRNA(Gln) amidotransferase subunit A</fullName>
        <shortName evidence="7">Glu-ADT subunit A</shortName>
        <ecNumber evidence="7">6.3.5.7</ecNumber>
    </recommendedName>
</protein>
<comment type="subunit">
    <text evidence="7">Heterotrimer of A, B and C subunits.</text>
</comment>
<keyword evidence="4 7" id="KW-0067">ATP-binding</keyword>
<dbReference type="NCBIfam" id="TIGR00132">
    <property type="entry name" value="gatA"/>
    <property type="match status" value="1"/>
</dbReference>
<evidence type="ECO:0000256" key="7">
    <source>
        <dbReference type="HAMAP-Rule" id="MF_00120"/>
    </source>
</evidence>
<dbReference type="Proteomes" id="UP000236846">
    <property type="component" value="Unassembled WGS sequence"/>
</dbReference>
<feature type="active site" description="Charge relay system" evidence="7">
    <location>
        <position position="154"/>
    </location>
</feature>
<feature type="active site" description="Acyl-ester intermediate" evidence="7">
    <location>
        <position position="178"/>
    </location>
</feature>
<comment type="caution">
    <text evidence="9">The sequence shown here is derived from an EMBL/GenBank/DDBJ whole genome shotgun (WGS) entry which is preliminary data.</text>
</comment>
<evidence type="ECO:0000259" key="8">
    <source>
        <dbReference type="Pfam" id="PF01425"/>
    </source>
</evidence>
<dbReference type="PANTHER" id="PTHR11895:SF151">
    <property type="entry name" value="GLUTAMYL-TRNA(GLN) AMIDOTRANSFERASE SUBUNIT A"/>
    <property type="match status" value="1"/>
</dbReference>
<dbReference type="EMBL" id="PCXE01000034">
    <property type="protein sequence ID" value="PIR26198.1"/>
    <property type="molecule type" value="Genomic_DNA"/>
</dbReference>
<dbReference type="HAMAP" id="MF_00120">
    <property type="entry name" value="GatA"/>
    <property type="match status" value="1"/>
</dbReference>
<dbReference type="InterPro" id="IPR023631">
    <property type="entry name" value="Amidase_dom"/>
</dbReference>
<keyword evidence="5 7" id="KW-0648">Protein biosynthesis</keyword>
<dbReference type="GO" id="GO:0030956">
    <property type="term" value="C:glutamyl-tRNA(Gln) amidotransferase complex"/>
    <property type="evidence" value="ECO:0007669"/>
    <property type="project" value="InterPro"/>
</dbReference>
<feature type="domain" description="Amidase" evidence="8">
    <location>
        <begin position="26"/>
        <end position="452"/>
    </location>
</feature>
<evidence type="ECO:0000256" key="4">
    <source>
        <dbReference type="ARBA" id="ARBA00022840"/>
    </source>
</evidence>